<dbReference type="Gene3D" id="6.10.340.10">
    <property type="match status" value="1"/>
</dbReference>
<dbReference type="SUPFAM" id="SSF58104">
    <property type="entry name" value="Methyl-accepting chemotaxis protein (MCP) signaling domain"/>
    <property type="match status" value="1"/>
</dbReference>
<dbReference type="PROSITE" id="PS50885">
    <property type="entry name" value="HAMP"/>
    <property type="match status" value="1"/>
</dbReference>
<dbReference type="Pfam" id="PF00015">
    <property type="entry name" value="MCPsignal"/>
    <property type="match status" value="1"/>
</dbReference>
<dbReference type="InterPro" id="IPR003660">
    <property type="entry name" value="HAMP_dom"/>
</dbReference>
<dbReference type="Gene3D" id="1.10.287.950">
    <property type="entry name" value="Methyl-accepting chemotaxis protein"/>
    <property type="match status" value="1"/>
</dbReference>
<evidence type="ECO:0000259" key="6">
    <source>
        <dbReference type="PROSITE" id="PS50111"/>
    </source>
</evidence>
<reference evidence="8 9" key="1">
    <citation type="submission" date="2021-03" db="EMBL/GenBank/DDBJ databases">
        <title>Genomic Encyclopedia of Type Strains, Phase IV (KMG-IV): sequencing the most valuable type-strain genomes for metagenomic binning, comparative biology and taxonomic classification.</title>
        <authorList>
            <person name="Goeker M."/>
        </authorList>
    </citation>
    <scope>NUCLEOTIDE SEQUENCE [LARGE SCALE GENOMIC DNA]</scope>
    <source>
        <strain evidence="8 9">DSM 21600</strain>
    </source>
</reference>
<feature type="coiled-coil region" evidence="4">
    <location>
        <begin position="492"/>
        <end position="532"/>
    </location>
</feature>
<feature type="domain" description="HAMP" evidence="7">
    <location>
        <begin position="448"/>
        <end position="501"/>
    </location>
</feature>
<comment type="caution">
    <text evidence="8">The sequence shown here is derived from an EMBL/GenBank/DDBJ whole genome shotgun (WGS) entry which is preliminary data.</text>
</comment>
<evidence type="ECO:0000256" key="3">
    <source>
        <dbReference type="PROSITE-ProRule" id="PRU00284"/>
    </source>
</evidence>
<dbReference type="Proteomes" id="UP000759443">
    <property type="component" value="Unassembled WGS sequence"/>
</dbReference>
<comment type="similarity">
    <text evidence="2">Belongs to the methyl-accepting chemotaxis (MCP) protein family.</text>
</comment>
<keyword evidence="5" id="KW-1133">Transmembrane helix</keyword>
<dbReference type="SMART" id="SM00304">
    <property type="entry name" value="HAMP"/>
    <property type="match status" value="1"/>
</dbReference>
<evidence type="ECO:0000256" key="5">
    <source>
        <dbReference type="SAM" id="Phobius"/>
    </source>
</evidence>
<dbReference type="PANTHER" id="PTHR43531">
    <property type="entry name" value="PROTEIN ICFG"/>
    <property type="match status" value="1"/>
</dbReference>
<dbReference type="CDD" id="cd11386">
    <property type="entry name" value="MCP_signal"/>
    <property type="match status" value="1"/>
</dbReference>
<protein>
    <submittedName>
        <fullName evidence="8">Methyl-accepting chemotaxis protein</fullName>
    </submittedName>
</protein>
<evidence type="ECO:0000313" key="9">
    <source>
        <dbReference type="Proteomes" id="UP000759443"/>
    </source>
</evidence>
<dbReference type="EMBL" id="JAGGJU010000006">
    <property type="protein sequence ID" value="MBP1850952.1"/>
    <property type="molecule type" value="Genomic_DNA"/>
</dbReference>
<dbReference type="InterPro" id="IPR004089">
    <property type="entry name" value="MCPsignal_dom"/>
</dbReference>
<dbReference type="PROSITE" id="PS50111">
    <property type="entry name" value="CHEMOTAXIS_TRANSDUC_2"/>
    <property type="match status" value="1"/>
</dbReference>
<dbReference type="CDD" id="cd06225">
    <property type="entry name" value="HAMP"/>
    <property type="match status" value="1"/>
</dbReference>
<keyword evidence="1" id="KW-0145">Chemotaxis</keyword>
<feature type="transmembrane region" description="Helical" evidence="5">
    <location>
        <begin position="17"/>
        <end position="36"/>
    </location>
</feature>
<name>A0ABS4DZ47_9HYPH</name>
<proteinExistence type="inferred from homology"/>
<evidence type="ECO:0000313" key="8">
    <source>
        <dbReference type="EMBL" id="MBP1850952.1"/>
    </source>
</evidence>
<dbReference type="InterPro" id="IPR051310">
    <property type="entry name" value="MCP_chemotaxis"/>
</dbReference>
<feature type="coiled-coil region" evidence="4">
    <location>
        <begin position="136"/>
        <end position="163"/>
    </location>
</feature>
<keyword evidence="3" id="KW-0807">Transducer</keyword>
<keyword evidence="5" id="KW-0812">Transmembrane</keyword>
<dbReference type="Pfam" id="PF00672">
    <property type="entry name" value="HAMP"/>
    <property type="match status" value="1"/>
</dbReference>
<evidence type="ECO:0000256" key="4">
    <source>
        <dbReference type="SAM" id="Coils"/>
    </source>
</evidence>
<dbReference type="SMART" id="SM00283">
    <property type="entry name" value="MA"/>
    <property type="match status" value="1"/>
</dbReference>
<keyword evidence="4" id="KW-0175">Coiled coil</keyword>
<accession>A0ABS4DZ47</accession>
<sequence length="846" mass="89693">MTFIDRLLRGRRIVTKVLLFVVPLVLLMAGVGLLGYHTARVLNGHMTVTRATIGNIGDLQDLQSAFQAFTLQPTEESRDALAAAIDKQKQGIVQLEGLVQGQQDASLLENVRAVAPAMADSVTRLWTTAADRLEISEALEKDLADLKAESEKVDKQIAIVRDNFVEKEEFAKGLLFDSAGYQGIAEKIAKLQAAFDKAGEPDKRAGLIGLYAGAIGKELAKAGESVSDKAMKAMGKVGDLNAKLEAIAANDAPAEMKIAGATPIIAALVPQGDRLAKQAAKNADTAAGRFVSLEKLVAEQKELLGHAQDALRVLDTLGIHIERLRLAPSADTRAVVQERLDAYTAAAAEVSRTGGTNSSMRDFAGRVAPVIASIVAHGDALLGDVEDWTDARTAGKGAIANGMTALNGFVSQAQESGRADSERSGTISVIAMVVGTLMAIAGGLMLVETLRAPLKKITDVMGRLAGGDLSVPIEGRDRGDEIGDMVRSVTVFRDAAVENRRLEQEAEAVRERSRAEMERSSAERARVEAEQRNALDALSAVLGALSRGDLEQGMRTDLSRDFIAMAETYNEAVNALRATLFDVRITADEINAGTGNLAVSADDLARRTEQQAAALEESVNALKHLDEVVRSTATSAASTSSTVEMTASHASRSGEVVEKAVAAMGEISRSSEKIATIIGVIDEIAFQTNLLALNAGVEAARAGEAGRGFAVVAQEVRELAQRCAGAAKEISGLISSSGQQVRNGVALVEETGTALQTMIANIGEVRTLVAKISGEARQQADGIGEVSRAVNDVELITQRNAAMVEENNAEIQGLRDRVTTLSEKIEKFKTGGRQAKTYVEAERWSV</sequence>
<organism evidence="8 9">
    <name type="scientific">Rhizobium halophytocola</name>
    <dbReference type="NCBI Taxonomy" id="735519"/>
    <lineage>
        <taxon>Bacteria</taxon>
        <taxon>Pseudomonadati</taxon>
        <taxon>Pseudomonadota</taxon>
        <taxon>Alphaproteobacteria</taxon>
        <taxon>Hyphomicrobiales</taxon>
        <taxon>Rhizobiaceae</taxon>
        <taxon>Rhizobium/Agrobacterium group</taxon>
        <taxon>Rhizobium</taxon>
    </lineage>
</organism>
<feature type="domain" description="Methyl-accepting transducer" evidence="6">
    <location>
        <begin position="586"/>
        <end position="815"/>
    </location>
</feature>
<keyword evidence="5" id="KW-0472">Membrane</keyword>
<evidence type="ECO:0000256" key="2">
    <source>
        <dbReference type="ARBA" id="ARBA00029447"/>
    </source>
</evidence>
<evidence type="ECO:0000259" key="7">
    <source>
        <dbReference type="PROSITE" id="PS50885"/>
    </source>
</evidence>
<dbReference type="PANTHER" id="PTHR43531:SF11">
    <property type="entry name" value="METHYL-ACCEPTING CHEMOTAXIS PROTEIN 3"/>
    <property type="match status" value="1"/>
</dbReference>
<keyword evidence="9" id="KW-1185">Reference proteome</keyword>
<gene>
    <name evidence="8" type="ORF">J2Z17_002395</name>
</gene>
<dbReference type="SUPFAM" id="SSF158472">
    <property type="entry name" value="HAMP domain-like"/>
    <property type="match status" value="1"/>
</dbReference>
<evidence type="ECO:0000256" key="1">
    <source>
        <dbReference type="ARBA" id="ARBA00022500"/>
    </source>
</evidence>
<dbReference type="RefSeq" id="WP_209945219.1">
    <property type="nucleotide sequence ID" value="NZ_JAGGJU010000006.1"/>
</dbReference>